<evidence type="ECO:0000256" key="7">
    <source>
        <dbReference type="ARBA" id="ARBA00037993"/>
    </source>
</evidence>
<keyword evidence="11" id="KW-1185">Reference proteome</keyword>
<dbReference type="Gene3D" id="3.40.50.620">
    <property type="entry name" value="HUPs"/>
    <property type="match status" value="1"/>
</dbReference>
<organism evidence="10 11">
    <name type="scientific">Streptomyces varsoviensis</name>
    <dbReference type="NCBI Taxonomy" id="67373"/>
    <lineage>
        <taxon>Bacteria</taxon>
        <taxon>Bacillati</taxon>
        <taxon>Actinomycetota</taxon>
        <taxon>Actinomycetes</taxon>
        <taxon>Kitasatosporales</taxon>
        <taxon>Streptomycetaceae</taxon>
        <taxon>Streptomyces</taxon>
    </lineage>
</organism>
<evidence type="ECO:0000256" key="9">
    <source>
        <dbReference type="ARBA" id="ARBA00047890"/>
    </source>
</evidence>
<evidence type="ECO:0000256" key="3">
    <source>
        <dbReference type="ARBA" id="ARBA00022723"/>
    </source>
</evidence>
<keyword evidence="6" id="KW-0067">ATP-binding</keyword>
<reference evidence="10 11" key="1">
    <citation type="submission" date="2015-07" db="EMBL/GenBank/DDBJ databases">
        <authorList>
            <person name="Ju K.-S."/>
            <person name="Doroghazi J.R."/>
            <person name="Metcalf W.W."/>
        </authorList>
    </citation>
    <scope>NUCLEOTIDE SEQUENCE [LARGE SCALE GENOMIC DNA]</scope>
    <source>
        <strain evidence="10 11">NRRL B-3589</strain>
    </source>
</reference>
<comment type="catalytic activity">
    <reaction evidence="9">
        <text>7-carboxy-7-carbaguanine + NH4(+) + 2 ATP = 7-cyano-7-carbaguanine + 2 AMP + 2 diphosphate + 2 H(+)</text>
        <dbReference type="Rhea" id="RHEA:27982"/>
        <dbReference type="ChEBI" id="CHEBI:15378"/>
        <dbReference type="ChEBI" id="CHEBI:28938"/>
        <dbReference type="ChEBI" id="CHEBI:30616"/>
        <dbReference type="ChEBI" id="CHEBI:33019"/>
        <dbReference type="ChEBI" id="CHEBI:45075"/>
        <dbReference type="ChEBI" id="CHEBI:61036"/>
        <dbReference type="ChEBI" id="CHEBI:456215"/>
        <dbReference type="EC" id="6.3.4.20"/>
    </reaction>
</comment>
<evidence type="ECO:0000313" key="11">
    <source>
        <dbReference type="Proteomes" id="UP000037020"/>
    </source>
</evidence>
<keyword evidence="4" id="KW-0547">Nucleotide-binding</keyword>
<gene>
    <name evidence="10" type="ORF">ADK38_21265</name>
</gene>
<dbReference type="Proteomes" id="UP000037020">
    <property type="component" value="Unassembled WGS sequence"/>
</dbReference>
<evidence type="ECO:0000256" key="6">
    <source>
        <dbReference type="ARBA" id="ARBA00022840"/>
    </source>
</evidence>
<keyword evidence="2" id="KW-0436">Ligase</keyword>
<evidence type="ECO:0000256" key="5">
    <source>
        <dbReference type="ARBA" id="ARBA00022833"/>
    </source>
</evidence>
<proteinExistence type="inferred from homology"/>
<accession>A0ABR5J455</accession>
<dbReference type="PANTHER" id="PTHR42914">
    <property type="entry name" value="7-CYANO-7-DEAZAGUANINE SYNTHASE"/>
    <property type="match status" value="1"/>
</dbReference>
<comment type="caution">
    <text evidence="10">The sequence shown here is derived from an EMBL/GenBank/DDBJ whole genome shotgun (WGS) entry which is preliminary data.</text>
</comment>
<keyword evidence="5" id="KW-0862">Zinc</keyword>
<evidence type="ECO:0000256" key="1">
    <source>
        <dbReference type="ARBA" id="ARBA00005061"/>
    </source>
</evidence>
<sequence>MSQRRAVCLLSGGPDSVVAAAIARDAGYLVSGLYVDYGQRTASREAEFAARNAAWLGVESLRTAAVPFLGEIKGSALTDTDSRVTDETRHLEYVPFRNTVLNSLAIAWAETLGAERVVTGSIGGPWITPDNSPDYFRALNDLIAVGTRSDITAWAPLGECSKAESLRRGIDLGVPLGETWSCQNDSDVPCGECNNCLDRSRAFKELGVQDPLG</sequence>
<evidence type="ECO:0000256" key="8">
    <source>
        <dbReference type="ARBA" id="ARBA00039149"/>
    </source>
</evidence>
<evidence type="ECO:0000313" key="10">
    <source>
        <dbReference type="EMBL" id="KOG88175.1"/>
    </source>
</evidence>
<comment type="similarity">
    <text evidence="7">Belongs to the QueC family.</text>
</comment>
<dbReference type="Pfam" id="PF06508">
    <property type="entry name" value="QueC"/>
    <property type="match status" value="1"/>
</dbReference>
<dbReference type="EC" id="6.3.4.20" evidence="8"/>
<protein>
    <recommendedName>
        <fullName evidence="8">7-cyano-7-deazaguanine synthase</fullName>
        <ecNumber evidence="8">6.3.4.20</ecNumber>
    </recommendedName>
</protein>
<dbReference type="EMBL" id="LGUT01001812">
    <property type="protein sequence ID" value="KOG88175.1"/>
    <property type="molecule type" value="Genomic_DNA"/>
</dbReference>
<evidence type="ECO:0000256" key="4">
    <source>
        <dbReference type="ARBA" id="ARBA00022741"/>
    </source>
</evidence>
<comment type="pathway">
    <text evidence="1">Purine metabolism; 7-cyano-7-deazaguanine biosynthesis.</text>
</comment>
<name>A0ABR5J455_9ACTN</name>
<dbReference type="CDD" id="cd01995">
    <property type="entry name" value="QueC-like"/>
    <property type="match status" value="1"/>
</dbReference>
<keyword evidence="3" id="KW-0479">Metal-binding</keyword>
<dbReference type="RefSeq" id="WP_030885254.1">
    <property type="nucleotide sequence ID" value="NZ_JBIRHZ010000014.1"/>
</dbReference>
<dbReference type="PANTHER" id="PTHR42914:SF1">
    <property type="entry name" value="7-CYANO-7-DEAZAGUANINE SYNTHASE"/>
    <property type="match status" value="1"/>
</dbReference>
<dbReference type="InterPro" id="IPR014729">
    <property type="entry name" value="Rossmann-like_a/b/a_fold"/>
</dbReference>
<dbReference type="PIRSF" id="PIRSF006293">
    <property type="entry name" value="ExsB"/>
    <property type="match status" value="1"/>
</dbReference>
<dbReference type="InterPro" id="IPR018317">
    <property type="entry name" value="QueC"/>
</dbReference>
<dbReference type="SUPFAM" id="SSF52402">
    <property type="entry name" value="Adenine nucleotide alpha hydrolases-like"/>
    <property type="match status" value="1"/>
</dbReference>
<evidence type="ECO:0000256" key="2">
    <source>
        <dbReference type="ARBA" id="ARBA00022598"/>
    </source>
</evidence>